<feature type="signal peptide" evidence="2">
    <location>
        <begin position="1"/>
        <end position="24"/>
    </location>
</feature>
<reference evidence="3" key="1">
    <citation type="journal article" date="2022" name="IScience">
        <title>Evolution of zygomycete secretomes and the origins of terrestrial fungal ecologies.</title>
        <authorList>
            <person name="Chang Y."/>
            <person name="Wang Y."/>
            <person name="Mondo S."/>
            <person name="Ahrendt S."/>
            <person name="Andreopoulos W."/>
            <person name="Barry K."/>
            <person name="Beard J."/>
            <person name="Benny G.L."/>
            <person name="Blankenship S."/>
            <person name="Bonito G."/>
            <person name="Cuomo C."/>
            <person name="Desiro A."/>
            <person name="Gervers K.A."/>
            <person name="Hundley H."/>
            <person name="Kuo A."/>
            <person name="LaButti K."/>
            <person name="Lang B.F."/>
            <person name="Lipzen A."/>
            <person name="O'Donnell K."/>
            <person name="Pangilinan J."/>
            <person name="Reynolds N."/>
            <person name="Sandor L."/>
            <person name="Smith M.E."/>
            <person name="Tsang A."/>
            <person name="Grigoriev I.V."/>
            <person name="Stajich J.E."/>
            <person name="Spatafora J.W."/>
        </authorList>
    </citation>
    <scope>NUCLEOTIDE SEQUENCE</scope>
    <source>
        <strain evidence="3">RSA 2281</strain>
    </source>
</reference>
<name>A0AAD5KH66_9FUNG</name>
<dbReference type="AlphaFoldDB" id="A0AAD5KH66"/>
<gene>
    <name evidence="3" type="ORF">BDA99DRAFT_557534</name>
</gene>
<keyword evidence="4" id="KW-1185">Reference proteome</keyword>
<dbReference type="Proteomes" id="UP001209540">
    <property type="component" value="Unassembled WGS sequence"/>
</dbReference>
<feature type="compositionally biased region" description="Acidic residues" evidence="1">
    <location>
        <begin position="187"/>
        <end position="199"/>
    </location>
</feature>
<evidence type="ECO:0000256" key="1">
    <source>
        <dbReference type="SAM" id="MobiDB-lite"/>
    </source>
</evidence>
<feature type="region of interest" description="Disordered" evidence="1">
    <location>
        <begin position="60"/>
        <end position="199"/>
    </location>
</feature>
<feature type="compositionally biased region" description="Basic residues" evidence="1">
    <location>
        <begin position="94"/>
        <end position="127"/>
    </location>
</feature>
<organism evidence="3 4">
    <name type="scientific">Phascolomyces articulosus</name>
    <dbReference type="NCBI Taxonomy" id="60185"/>
    <lineage>
        <taxon>Eukaryota</taxon>
        <taxon>Fungi</taxon>
        <taxon>Fungi incertae sedis</taxon>
        <taxon>Mucoromycota</taxon>
        <taxon>Mucoromycotina</taxon>
        <taxon>Mucoromycetes</taxon>
        <taxon>Mucorales</taxon>
        <taxon>Lichtheimiaceae</taxon>
        <taxon>Phascolomyces</taxon>
    </lineage>
</organism>
<evidence type="ECO:0000313" key="4">
    <source>
        <dbReference type="Proteomes" id="UP001209540"/>
    </source>
</evidence>
<evidence type="ECO:0000256" key="2">
    <source>
        <dbReference type="SAM" id="SignalP"/>
    </source>
</evidence>
<protein>
    <submittedName>
        <fullName evidence="3">Uncharacterized protein</fullName>
    </submittedName>
</protein>
<feature type="compositionally biased region" description="Acidic residues" evidence="1">
    <location>
        <begin position="70"/>
        <end position="90"/>
    </location>
</feature>
<proteinExistence type="predicted"/>
<dbReference type="EMBL" id="JAIXMP010000007">
    <property type="protein sequence ID" value="KAI9270729.1"/>
    <property type="molecule type" value="Genomic_DNA"/>
</dbReference>
<evidence type="ECO:0000313" key="3">
    <source>
        <dbReference type="EMBL" id="KAI9270729.1"/>
    </source>
</evidence>
<reference evidence="3" key="2">
    <citation type="submission" date="2023-02" db="EMBL/GenBank/DDBJ databases">
        <authorList>
            <consortium name="DOE Joint Genome Institute"/>
            <person name="Mondo S.J."/>
            <person name="Chang Y."/>
            <person name="Wang Y."/>
            <person name="Ahrendt S."/>
            <person name="Andreopoulos W."/>
            <person name="Barry K."/>
            <person name="Beard J."/>
            <person name="Benny G.L."/>
            <person name="Blankenship S."/>
            <person name="Bonito G."/>
            <person name="Cuomo C."/>
            <person name="Desiro A."/>
            <person name="Gervers K.A."/>
            <person name="Hundley H."/>
            <person name="Kuo A."/>
            <person name="LaButti K."/>
            <person name="Lang B.F."/>
            <person name="Lipzen A."/>
            <person name="O'Donnell K."/>
            <person name="Pangilinan J."/>
            <person name="Reynolds N."/>
            <person name="Sandor L."/>
            <person name="Smith M.W."/>
            <person name="Tsang A."/>
            <person name="Grigoriev I.V."/>
            <person name="Stajich J.E."/>
            <person name="Spatafora J.W."/>
        </authorList>
    </citation>
    <scope>NUCLEOTIDE SEQUENCE</scope>
    <source>
        <strain evidence="3">RSA 2281</strain>
    </source>
</reference>
<sequence length="199" mass="22263">MRFTTTFTSIATCSLLIVAILTNADQRTGNSLAFVTPEQQNVISIRPMLTNQMERRRLRLMARGDRYQEEPEEYDEEEEEDEEEDEEEEEEGRHHRHRSSSRLHRGSGRHSRGRGRGSGRGSGRGRGRYVEPTVQNAAEPAVHKVSRTSDKLLSKVPLTSTINKTIHGGRGSRSRTSGTRGRGSGSADEEEEGGLEDEA</sequence>
<feature type="chain" id="PRO_5042145937" evidence="2">
    <location>
        <begin position="25"/>
        <end position="199"/>
    </location>
</feature>
<comment type="caution">
    <text evidence="3">The sequence shown here is derived from an EMBL/GenBank/DDBJ whole genome shotgun (WGS) entry which is preliminary data.</text>
</comment>
<accession>A0AAD5KH66</accession>
<keyword evidence="2" id="KW-0732">Signal</keyword>